<sequence length="345" mass="35464">MARHRAVRDAGRARRRHWIVAGLAAVLVVVLSATVGGLLGAGRFGGGQPADRPTPLATSGSGTSATTADGDHDAAAVPEPKTADDGDDSATAAAQQSAEAVKTAAGEARTAAVRKALDERLAGYAGTWSVTYIDLESGRETTVNDRKLVAASLVKLYIMLTVFDRIEHGAMQDDSTVDALLTQMITVSSNDAANGLLSRIGNGDDATAISTVTDTAHRYGFTSSDELRTLTGMASGNTVENWTSTRDCAGFLAQAYAGTLVSKDASARMMTLLLGQTRRSKIPAGVPAGTKVANKTGELAAVQNDAAVVYGPHPYVLTVMSNDVSADAAGLIADLSAAVWGASQG</sequence>
<dbReference type="EMBL" id="WBVT01000006">
    <property type="protein sequence ID" value="KAB7790910.1"/>
    <property type="molecule type" value="Genomic_DNA"/>
</dbReference>
<comment type="caution">
    <text evidence="3">The sequence shown here is derived from an EMBL/GenBank/DDBJ whole genome shotgun (WGS) entry which is preliminary data.</text>
</comment>
<feature type="domain" description="Beta-lactamase class A catalytic" evidence="2">
    <location>
        <begin position="175"/>
        <end position="320"/>
    </location>
</feature>
<dbReference type="InterPro" id="IPR012338">
    <property type="entry name" value="Beta-lactam/transpept-like"/>
</dbReference>
<name>A0A6I1GGY4_9BIFI</name>
<evidence type="ECO:0000313" key="3">
    <source>
        <dbReference type="EMBL" id="KAB7790910.1"/>
    </source>
</evidence>
<proteinExistence type="predicted"/>
<dbReference type="Pfam" id="PF13354">
    <property type="entry name" value="Beta-lactamase2"/>
    <property type="match status" value="1"/>
</dbReference>
<feature type="compositionally biased region" description="Low complexity" evidence="1">
    <location>
        <begin position="89"/>
        <end position="98"/>
    </location>
</feature>
<dbReference type="SUPFAM" id="SSF56601">
    <property type="entry name" value="beta-lactamase/transpeptidase-like"/>
    <property type="match status" value="1"/>
</dbReference>
<keyword evidence="3" id="KW-0378">Hydrolase</keyword>
<dbReference type="RefSeq" id="WP_152234002.1">
    <property type="nucleotide sequence ID" value="NZ_JBHSKZ010000013.1"/>
</dbReference>
<protein>
    <submittedName>
        <fullName evidence="3">Serine hydrolase</fullName>
    </submittedName>
</protein>
<accession>A0A6I1GGY4</accession>
<feature type="compositionally biased region" description="Low complexity" evidence="1">
    <location>
        <begin position="57"/>
        <end position="68"/>
    </location>
</feature>
<dbReference type="PANTHER" id="PTHR35333">
    <property type="entry name" value="BETA-LACTAMASE"/>
    <property type="match status" value="1"/>
</dbReference>
<dbReference type="InterPro" id="IPR000871">
    <property type="entry name" value="Beta-lactam_class-A"/>
</dbReference>
<reference evidence="3 4" key="1">
    <citation type="submission" date="2019-09" db="EMBL/GenBank/DDBJ databases">
        <title>Characterization of the phylogenetic diversity of two novel species belonging to the genus Bifidobacterium: Bifidobacterium cebidarum sp. nov. and Bifidobacterium leontopitheci sp. nov.</title>
        <authorList>
            <person name="Lugli G.A."/>
            <person name="Duranti S."/>
            <person name="Milani C."/>
            <person name="Turroni F."/>
            <person name="Ventura M."/>
        </authorList>
    </citation>
    <scope>NUCLEOTIDE SEQUENCE [LARGE SCALE GENOMIC DNA]</scope>
    <source>
        <strain evidence="3 4">LMG 31471</strain>
    </source>
</reference>
<evidence type="ECO:0000256" key="1">
    <source>
        <dbReference type="SAM" id="MobiDB-lite"/>
    </source>
</evidence>
<dbReference type="PANTHER" id="PTHR35333:SF3">
    <property type="entry name" value="BETA-LACTAMASE-TYPE TRANSPEPTIDASE FOLD CONTAINING PROTEIN"/>
    <property type="match status" value="1"/>
</dbReference>
<dbReference type="InterPro" id="IPR045155">
    <property type="entry name" value="Beta-lactam_cat"/>
</dbReference>
<dbReference type="GO" id="GO:0008800">
    <property type="term" value="F:beta-lactamase activity"/>
    <property type="evidence" value="ECO:0007669"/>
    <property type="project" value="InterPro"/>
</dbReference>
<dbReference type="GO" id="GO:0030655">
    <property type="term" value="P:beta-lactam antibiotic catabolic process"/>
    <property type="evidence" value="ECO:0007669"/>
    <property type="project" value="InterPro"/>
</dbReference>
<dbReference type="GO" id="GO:0046677">
    <property type="term" value="P:response to antibiotic"/>
    <property type="evidence" value="ECO:0007669"/>
    <property type="project" value="InterPro"/>
</dbReference>
<organism evidence="3 4">
    <name type="scientific">Bifidobacterium leontopitheci</name>
    <dbReference type="NCBI Taxonomy" id="2650774"/>
    <lineage>
        <taxon>Bacteria</taxon>
        <taxon>Bacillati</taxon>
        <taxon>Actinomycetota</taxon>
        <taxon>Actinomycetes</taxon>
        <taxon>Bifidobacteriales</taxon>
        <taxon>Bifidobacteriaceae</taxon>
        <taxon>Bifidobacterium</taxon>
    </lineage>
</organism>
<dbReference type="Proteomes" id="UP000441772">
    <property type="component" value="Unassembled WGS sequence"/>
</dbReference>
<feature type="region of interest" description="Disordered" evidence="1">
    <location>
        <begin position="43"/>
        <end position="98"/>
    </location>
</feature>
<gene>
    <name evidence="3" type="ORF">F7D09_0645</name>
</gene>
<evidence type="ECO:0000313" key="4">
    <source>
        <dbReference type="Proteomes" id="UP000441772"/>
    </source>
</evidence>
<dbReference type="Gene3D" id="3.40.710.10">
    <property type="entry name" value="DD-peptidase/beta-lactamase superfamily"/>
    <property type="match status" value="1"/>
</dbReference>
<dbReference type="AlphaFoldDB" id="A0A6I1GGY4"/>
<keyword evidence="4" id="KW-1185">Reference proteome</keyword>
<evidence type="ECO:0000259" key="2">
    <source>
        <dbReference type="Pfam" id="PF13354"/>
    </source>
</evidence>